<sequence>MDTPPLPPEPPPPPPVAASAQRAVAAALDLIATADRPGLWATLRAGEDVLVDAKAVDDHGGLPLAGLLAAAEDTLSPTADPVRRLAEAGAVVLGTARGAPAAAELVALGLIDLALTTQVPRHPDVVCLTPTAGLLPAAGAVVAGTLADGCRALTAMTDPGAWPADVRLAAGERPRLTVSHQHRTALRHAVGELLVAGVEVTTVDTGTAMVPIGQRPGTSDGPQVTAHGVRFLGRPFDDQVLLDLAALLTGEQLKNPYPATGTALIVFGAHLRGQPRNVELRDLGARFTGDVRTAPRYRMRALDGQAGVHPSDDGAALLGERWLLAPGSLARFRAALPPPMTLGPVELDDGETATALLSHPAPGPDITEFGDWRAYLRHRTATRRGPG</sequence>
<evidence type="ECO:0000313" key="3">
    <source>
        <dbReference type="Proteomes" id="UP000274843"/>
    </source>
</evidence>
<dbReference type="AlphaFoldDB" id="A0A3N2GNZ7"/>
<evidence type="ECO:0000313" key="2">
    <source>
        <dbReference type="EMBL" id="ROS38321.1"/>
    </source>
</evidence>
<organism evidence="2 3">
    <name type="scientific">Amycolatopsis thermoflava</name>
    <dbReference type="NCBI Taxonomy" id="84480"/>
    <lineage>
        <taxon>Bacteria</taxon>
        <taxon>Bacillati</taxon>
        <taxon>Actinomycetota</taxon>
        <taxon>Actinomycetes</taxon>
        <taxon>Pseudonocardiales</taxon>
        <taxon>Pseudonocardiaceae</taxon>
        <taxon>Amycolatopsis</taxon>
        <taxon>Amycolatopsis methanolica group</taxon>
    </lineage>
</organism>
<dbReference type="InterPro" id="IPR053844">
    <property type="entry name" value="AH_C"/>
</dbReference>
<dbReference type="Pfam" id="PF21986">
    <property type="entry name" value="AH_C"/>
    <property type="match status" value="1"/>
</dbReference>
<comment type="caution">
    <text evidence="2">The sequence shown here is derived from an EMBL/GenBank/DDBJ whole genome shotgun (WGS) entry which is preliminary data.</text>
</comment>
<protein>
    <recommendedName>
        <fullName evidence="1">Allophanate hydrolase C-terminal domain-containing protein</fullName>
    </recommendedName>
</protein>
<evidence type="ECO:0000259" key="1">
    <source>
        <dbReference type="Pfam" id="PF21986"/>
    </source>
</evidence>
<accession>A0A3N2GNZ7</accession>
<dbReference type="Proteomes" id="UP000274843">
    <property type="component" value="Unassembled WGS sequence"/>
</dbReference>
<dbReference type="GeneID" id="301842072"/>
<dbReference type="EMBL" id="RKHY01000001">
    <property type="protein sequence ID" value="ROS38321.1"/>
    <property type="molecule type" value="Genomic_DNA"/>
</dbReference>
<keyword evidence="3" id="KW-1185">Reference proteome</keyword>
<name>A0A3N2GNZ7_9PSEU</name>
<feature type="domain" description="Allophanate hydrolase C-terminal" evidence="1">
    <location>
        <begin position="263"/>
        <end position="376"/>
    </location>
</feature>
<dbReference type="Gene3D" id="3.10.490.10">
    <property type="entry name" value="Gamma-glutamyl cyclotransferase-like"/>
    <property type="match status" value="1"/>
</dbReference>
<dbReference type="RefSeq" id="WP_148085666.1">
    <property type="nucleotide sequence ID" value="NZ_RKHY01000001.1"/>
</dbReference>
<gene>
    <name evidence="2" type="ORF">EDD35_0592</name>
</gene>
<proteinExistence type="predicted"/>
<reference evidence="2 3" key="1">
    <citation type="submission" date="2018-11" db="EMBL/GenBank/DDBJ databases">
        <title>Sequencing the genomes of 1000 actinobacteria strains.</title>
        <authorList>
            <person name="Klenk H.-P."/>
        </authorList>
    </citation>
    <scope>NUCLEOTIDE SEQUENCE [LARGE SCALE GENOMIC DNA]</scope>
    <source>
        <strain evidence="2 3">DSM 44348</strain>
    </source>
</reference>